<feature type="compositionally biased region" description="Low complexity" evidence="1">
    <location>
        <begin position="104"/>
        <end position="116"/>
    </location>
</feature>
<feature type="region of interest" description="Disordered" evidence="1">
    <location>
        <begin position="89"/>
        <end position="128"/>
    </location>
</feature>
<name>A0AAW2VNQ4_SESRA</name>
<evidence type="ECO:0008006" key="3">
    <source>
        <dbReference type="Google" id="ProtNLM"/>
    </source>
</evidence>
<gene>
    <name evidence="2" type="ORF">Sradi_0712300</name>
</gene>
<evidence type="ECO:0000256" key="1">
    <source>
        <dbReference type="SAM" id="MobiDB-lite"/>
    </source>
</evidence>
<feature type="compositionally biased region" description="Basic and acidic residues" evidence="1">
    <location>
        <begin position="117"/>
        <end position="128"/>
    </location>
</feature>
<protein>
    <recommendedName>
        <fullName evidence="3">UBN2 domain-containing protein</fullName>
    </recommendedName>
</protein>
<dbReference type="EMBL" id="JACGWJ010000003">
    <property type="protein sequence ID" value="KAL0430863.1"/>
    <property type="molecule type" value="Genomic_DNA"/>
</dbReference>
<organism evidence="2">
    <name type="scientific">Sesamum radiatum</name>
    <name type="common">Black benniseed</name>
    <dbReference type="NCBI Taxonomy" id="300843"/>
    <lineage>
        <taxon>Eukaryota</taxon>
        <taxon>Viridiplantae</taxon>
        <taxon>Streptophyta</taxon>
        <taxon>Embryophyta</taxon>
        <taxon>Tracheophyta</taxon>
        <taxon>Spermatophyta</taxon>
        <taxon>Magnoliopsida</taxon>
        <taxon>eudicotyledons</taxon>
        <taxon>Gunneridae</taxon>
        <taxon>Pentapetalae</taxon>
        <taxon>asterids</taxon>
        <taxon>lamiids</taxon>
        <taxon>Lamiales</taxon>
        <taxon>Pedaliaceae</taxon>
        <taxon>Sesamum</taxon>
    </lineage>
</organism>
<sequence length="128" mass="13943">MQSDGVKLLSLVENLEDLKAGLDNETYVDVILQSLFSFYDPFIINYNMNELGKTIYELINMLVQYEATNHNSTPTVLVGEASISKMKNKRVGGWKRKKGKKKAVAATASAEGAPGASKEKDKGKVGGS</sequence>
<proteinExistence type="predicted"/>
<dbReference type="AlphaFoldDB" id="A0AAW2VNQ4"/>
<reference evidence="2" key="2">
    <citation type="journal article" date="2024" name="Plant">
        <title>Genomic evolution and insights into agronomic trait innovations of Sesamum species.</title>
        <authorList>
            <person name="Miao H."/>
            <person name="Wang L."/>
            <person name="Qu L."/>
            <person name="Liu H."/>
            <person name="Sun Y."/>
            <person name="Le M."/>
            <person name="Wang Q."/>
            <person name="Wei S."/>
            <person name="Zheng Y."/>
            <person name="Lin W."/>
            <person name="Duan Y."/>
            <person name="Cao H."/>
            <person name="Xiong S."/>
            <person name="Wang X."/>
            <person name="Wei L."/>
            <person name="Li C."/>
            <person name="Ma Q."/>
            <person name="Ju M."/>
            <person name="Zhao R."/>
            <person name="Li G."/>
            <person name="Mu C."/>
            <person name="Tian Q."/>
            <person name="Mei H."/>
            <person name="Zhang T."/>
            <person name="Gao T."/>
            <person name="Zhang H."/>
        </authorList>
    </citation>
    <scope>NUCLEOTIDE SEQUENCE</scope>
    <source>
        <strain evidence="2">G02</strain>
    </source>
</reference>
<feature type="compositionally biased region" description="Basic residues" evidence="1">
    <location>
        <begin position="89"/>
        <end position="103"/>
    </location>
</feature>
<accession>A0AAW2VNQ4</accession>
<evidence type="ECO:0000313" key="2">
    <source>
        <dbReference type="EMBL" id="KAL0430863.1"/>
    </source>
</evidence>
<comment type="caution">
    <text evidence="2">The sequence shown here is derived from an EMBL/GenBank/DDBJ whole genome shotgun (WGS) entry which is preliminary data.</text>
</comment>
<reference evidence="2" key="1">
    <citation type="submission" date="2020-06" db="EMBL/GenBank/DDBJ databases">
        <authorList>
            <person name="Li T."/>
            <person name="Hu X."/>
            <person name="Zhang T."/>
            <person name="Song X."/>
            <person name="Zhang H."/>
            <person name="Dai N."/>
            <person name="Sheng W."/>
            <person name="Hou X."/>
            <person name="Wei L."/>
        </authorList>
    </citation>
    <scope>NUCLEOTIDE SEQUENCE</scope>
    <source>
        <strain evidence="2">G02</strain>
        <tissue evidence="2">Leaf</tissue>
    </source>
</reference>